<dbReference type="Proteomes" id="UP000289738">
    <property type="component" value="Chromosome B10"/>
</dbReference>
<dbReference type="GO" id="GO:0005634">
    <property type="term" value="C:nucleus"/>
    <property type="evidence" value="ECO:0007669"/>
    <property type="project" value="UniProtKB-SubCell"/>
</dbReference>
<comment type="subcellular location">
    <subcellularLocation>
        <location evidence="1">Nucleus</location>
    </subcellularLocation>
</comment>
<keyword evidence="1" id="KW-0863">Zinc-finger</keyword>
<proteinExistence type="inferred from homology"/>
<comment type="function">
    <text evidence="1">Putative transcription activator involved in regulating light control of development.</text>
</comment>
<comment type="caution">
    <text evidence="2">The sequence shown here is derived from an EMBL/GenBank/DDBJ whole genome shotgun (WGS) entry which is preliminary data.</text>
</comment>
<dbReference type="EMBL" id="SDMP01000020">
    <property type="protein sequence ID" value="RYQ84775.1"/>
    <property type="molecule type" value="Genomic_DNA"/>
</dbReference>
<dbReference type="GO" id="GO:0006355">
    <property type="term" value="P:regulation of DNA-templated transcription"/>
    <property type="evidence" value="ECO:0007669"/>
    <property type="project" value="UniProtKB-UniRule"/>
</dbReference>
<name>A0A444X523_ARAHY</name>
<protein>
    <recommendedName>
        <fullName evidence="1">Protein FAR1-RELATED SEQUENCE</fullName>
    </recommendedName>
</protein>
<dbReference type="PANTHER" id="PTHR31669">
    <property type="entry name" value="PROTEIN FAR1-RELATED SEQUENCE 10-RELATED"/>
    <property type="match status" value="1"/>
</dbReference>
<gene>
    <name evidence="2" type="ORF">Ahy_B10g104254</name>
</gene>
<keyword evidence="1" id="KW-0862">Zinc</keyword>
<dbReference type="InterPro" id="IPR031052">
    <property type="entry name" value="FHY3/FAR1"/>
</dbReference>
<evidence type="ECO:0000313" key="2">
    <source>
        <dbReference type="EMBL" id="RYQ84775.1"/>
    </source>
</evidence>
<keyword evidence="1" id="KW-0479">Metal-binding</keyword>
<dbReference type="GO" id="GO:0008270">
    <property type="term" value="F:zinc ion binding"/>
    <property type="evidence" value="ECO:0007669"/>
    <property type="project" value="UniProtKB-UniRule"/>
</dbReference>
<organism evidence="2 3">
    <name type="scientific">Arachis hypogaea</name>
    <name type="common">Peanut</name>
    <dbReference type="NCBI Taxonomy" id="3818"/>
    <lineage>
        <taxon>Eukaryota</taxon>
        <taxon>Viridiplantae</taxon>
        <taxon>Streptophyta</taxon>
        <taxon>Embryophyta</taxon>
        <taxon>Tracheophyta</taxon>
        <taxon>Spermatophyta</taxon>
        <taxon>Magnoliopsida</taxon>
        <taxon>eudicotyledons</taxon>
        <taxon>Gunneridae</taxon>
        <taxon>Pentapetalae</taxon>
        <taxon>rosids</taxon>
        <taxon>fabids</taxon>
        <taxon>Fabales</taxon>
        <taxon>Fabaceae</taxon>
        <taxon>Papilionoideae</taxon>
        <taxon>50 kb inversion clade</taxon>
        <taxon>dalbergioids sensu lato</taxon>
        <taxon>Dalbergieae</taxon>
        <taxon>Pterocarpus clade</taxon>
        <taxon>Arachis</taxon>
    </lineage>
</organism>
<dbReference type="AlphaFoldDB" id="A0A444X523"/>
<sequence>MSHVVWNSLTKESFDRNWNDFLMKYGLGDNKRLLGLTDVVNFSMCFDCAVKVSYCMFFDVFLELFKNRHLWILVYVDHHFWAGMRSTQRSEIMHAFFNKFIMHNSLLIQFIKQYDNFLGSRERERESDISNFHIVIPCAKKSSIEAQFQHVYTHKKFRKVQAQFREGELHHKINALQSRLYEQVSNSTFNKFVVTYDRISIEVKCQCLLFESRRILYRHSLSTLRFERVNKVSPRYILERWSKNVKRRHKHIKSSHDEPLLETNICIRI</sequence>
<accession>A0A444X523</accession>
<keyword evidence="3" id="KW-1185">Reference proteome</keyword>
<reference evidence="2 3" key="1">
    <citation type="submission" date="2019-01" db="EMBL/GenBank/DDBJ databases">
        <title>Sequencing of cultivated peanut Arachis hypogaea provides insights into genome evolution and oil improvement.</title>
        <authorList>
            <person name="Chen X."/>
        </authorList>
    </citation>
    <scope>NUCLEOTIDE SEQUENCE [LARGE SCALE GENOMIC DNA]</scope>
    <source>
        <strain evidence="3">cv. Fuhuasheng</strain>
        <tissue evidence="2">Leaves</tissue>
    </source>
</reference>
<keyword evidence="1" id="KW-0539">Nucleus</keyword>
<dbReference type="PANTHER" id="PTHR31669:SF283">
    <property type="entry name" value="PROTEIN FAR1-RELATED SEQUENCE"/>
    <property type="match status" value="1"/>
</dbReference>
<evidence type="ECO:0000256" key="1">
    <source>
        <dbReference type="RuleBase" id="RU367018"/>
    </source>
</evidence>
<evidence type="ECO:0000313" key="3">
    <source>
        <dbReference type="Proteomes" id="UP000289738"/>
    </source>
</evidence>
<comment type="similarity">
    <text evidence="1">Belongs to the FHY3/FAR1 family.</text>
</comment>